<dbReference type="CDD" id="cd18365">
    <property type="entry name" value="BTB_POZ_KCTD6_like"/>
    <property type="match status" value="1"/>
</dbReference>
<keyword evidence="2" id="KW-1185">Reference proteome</keyword>
<evidence type="ECO:0000313" key="2">
    <source>
        <dbReference type="Proteomes" id="UP000694865"/>
    </source>
</evidence>
<protein>
    <submittedName>
        <fullName evidence="3">BTB/POZ domain-containing protein KCTD6-like</fullName>
    </submittedName>
</protein>
<dbReference type="GeneID" id="100376116"/>
<dbReference type="SMART" id="SM00225">
    <property type="entry name" value="BTB"/>
    <property type="match status" value="1"/>
</dbReference>
<proteinExistence type="predicted"/>
<sequence length="226" mass="25748">MDDTVQVETSDIVHLNVGGHIYTTSRSTLTKYDDSMLGSMFSDRMPTKMDDRGNYVIDGDGKLFRYILNFLRRSKLTVPDGFKELDMLADEADFYQISELIDAIAELKMARDEELRKASLVQAYEFLEVEFECANGQYIVFAAASVLEKIPSLVSHYKDLGNWGGKKRVEEYGLSLPRGTRTAKPIDRIKLFREITDQGFEMRCASSSGGDERSTDRWTFCRCVPK</sequence>
<dbReference type="RefSeq" id="XP_002735696.1">
    <property type="nucleotide sequence ID" value="XM_002735650.2"/>
</dbReference>
<dbReference type="Gene3D" id="3.30.710.10">
    <property type="entry name" value="Potassium Channel Kv1.1, Chain A"/>
    <property type="match status" value="1"/>
</dbReference>
<dbReference type="InterPro" id="IPR000210">
    <property type="entry name" value="BTB/POZ_dom"/>
</dbReference>
<dbReference type="PANTHER" id="PTHR14499:SF144">
    <property type="entry name" value="POTASSIUM CHANNEL TETRAMERISATION-TYPE BTB DOMAIN-CONTAINING PROTEIN"/>
    <property type="match status" value="1"/>
</dbReference>
<dbReference type="PROSITE" id="PS50097">
    <property type="entry name" value="BTB"/>
    <property type="match status" value="1"/>
</dbReference>
<reference evidence="3" key="1">
    <citation type="submission" date="2025-08" db="UniProtKB">
        <authorList>
            <consortium name="RefSeq"/>
        </authorList>
    </citation>
    <scope>IDENTIFICATION</scope>
    <source>
        <tissue evidence="3">Testes</tissue>
    </source>
</reference>
<dbReference type="InterPro" id="IPR003131">
    <property type="entry name" value="T1-type_BTB"/>
</dbReference>
<dbReference type="PANTHER" id="PTHR14499">
    <property type="entry name" value="POTASSIUM CHANNEL TETRAMERIZATION DOMAIN-CONTAINING"/>
    <property type="match status" value="1"/>
</dbReference>
<gene>
    <name evidence="3" type="primary">LOC100376116</name>
</gene>
<dbReference type="InterPro" id="IPR011333">
    <property type="entry name" value="SKP1/BTB/POZ_sf"/>
</dbReference>
<dbReference type="SUPFAM" id="SSF54695">
    <property type="entry name" value="POZ domain"/>
    <property type="match status" value="1"/>
</dbReference>
<feature type="domain" description="BTB" evidence="1">
    <location>
        <begin position="11"/>
        <end position="80"/>
    </location>
</feature>
<organism evidence="2 3">
    <name type="scientific">Saccoglossus kowalevskii</name>
    <name type="common">Acorn worm</name>
    <dbReference type="NCBI Taxonomy" id="10224"/>
    <lineage>
        <taxon>Eukaryota</taxon>
        <taxon>Metazoa</taxon>
        <taxon>Hemichordata</taxon>
        <taxon>Enteropneusta</taxon>
        <taxon>Harrimaniidae</taxon>
        <taxon>Saccoglossus</taxon>
    </lineage>
</organism>
<evidence type="ECO:0000259" key="1">
    <source>
        <dbReference type="PROSITE" id="PS50097"/>
    </source>
</evidence>
<dbReference type="Proteomes" id="UP000694865">
    <property type="component" value="Unplaced"/>
</dbReference>
<name>A0ABM0GRG8_SACKO</name>
<accession>A0ABM0GRG8</accession>
<evidence type="ECO:0000313" key="3">
    <source>
        <dbReference type="RefSeq" id="XP_002735696.1"/>
    </source>
</evidence>
<dbReference type="Pfam" id="PF02214">
    <property type="entry name" value="BTB_2"/>
    <property type="match status" value="1"/>
</dbReference>